<protein>
    <submittedName>
        <fullName evidence="3">Uncharacterized protein</fullName>
    </submittedName>
</protein>
<dbReference type="Proteomes" id="UP001321498">
    <property type="component" value="Chromosome"/>
</dbReference>
<reference evidence="4" key="1">
    <citation type="journal article" date="2019" name="Int. J. Syst. Evol. Microbiol.">
        <title>The Global Catalogue of Microorganisms (GCM) 10K type strain sequencing project: providing services to taxonomists for standard genome sequencing and annotation.</title>
        <authorList>
            <consortium name="The Broad Institute Genomics Platform"/>
            <consortium name="The Broad Institute Genome Sequencing Center for Infectious Disease"/>
            <person name="Wu L."/>
            <person name="Ma J."/>
        </authorList>
    </citation>
    <scope>NUCLEOTIDE SEQUENCE [LARGE SCALE GENOMIC DNA]</scope>
    <source>
        <strain evidence="4">NBRC 108725</strain>
    </source>
</reference>
<evidence type="ECO:0000313" key="3">
    <source>
        <dbReference type="EMBL" id="BDZ45939.1"/>
    </source>
</evidence>
<dbReference type="EMBL" id="AP027731">
    <property type="protein sequence ID" value="BDZ45939.1"/>
    <property type="molecule type" value="Genomic_DNA"/>
</dbReference>
<proteinExistence type="predicted"/>
<evidence type="ECO:0000313" key="4">
    <source>
        <dbReference type="Proteomes" id="UP001321498"/>
    </source>
</evidence>
<gene>
    <name evidence="3" type="ORF">GCM10025866_18480</name>
</gene>
<keyword evidence="2" id="KW-0472">Membrane</keyword>
<sequence length="76" mass="8144">MRWWSGLTRALKRRHVRKAIGRWAIFAAVVAVVSATIIALTAIDRINKDPSAAAPVPVPSQSALATGARPAATRTR</sequence>
<name>A0ABN6XM30_9MICO</name>
<keyword evidence="2" id="KW-0812">Transmembrane</keyword>
<feature type="region of interest" description="Disordered" evidence="1">
    <location>
        <begin position="51"/>
        <end position="76"/>
    </location>
</feature>
<organism evidence="3 4">
    <name type="scientific">Naasia aerilata</name>
    <dbReference type="NCBI Taxonomy" id="1162966"/>
    <lineage>
        <taxon>Bacteria</taxon>
        <taxon>Bacillati</taxon>
        <taxon>Actinomycetota</taxon>
        <taxon>Actinomycetes</taxon>
        <taxon>Micrococcales</taxon>
        <taxon>Microbacteriaceae</taxon>
        <taxon>Naasia</taxon>
    </lineage>
</organism>
<accession>A0ABN6XM30</accession>
<feature type="transmembrane region" description="Helical" evidence="2">
    <location>
        <begin position="20"/>
        <end position="43"/>
    </location>
</feature>
<keyword evidence="4" id="KW-1185">Reference proteome</keyword>
<evidence type="ECO:0000256" key="2">
    <source>
        <dbReference type="SAM" id="Phobius"/>
    </source>
</evidence>
<keyword evidence="2" id="KW-1133">Transmembrane helix</keyword>
<evidence type="ECO:0000256" key="1">
    <source>
        <dbReference type="SAM" id="MobiDB-lite"/>
    </source>
</evidence>